<dbReference type="Gramene" id="rna6398">
    <property type="protein sequence ID" value="RHN82252.1"/>
    <property type="gene ID" value="gene6398"/>
</dbReference>
<keyword evidence="5" id="KW-0812">Transmembrane</keyword>
<keyword evidence="5" id="KW-1133">Transmembrane helix</keyword>
<dbReference type="Pfam" id="PF00201">
    <property type="entry name" value="UDPGT"/>
    <property type="match status" value="1"/>
</dbReference>
<organism evidence="6">
    <name type="scientific">Medicago truncatula</name>
    <name type="common">Barrel medic</name>
    <name type="synonym">Medicago tribuloides</name>
    <dbReference type="NCBI Taxonomy" id="3880"/>
    <lineage>
        <taxon>Eukaryota</taxon>
        <taxon>Viridiplantae</taxon>
        <taxon>Streptophyta</taxon>
        <taxon>Embryophyta</taxon>
        <taxon>Tracheophyta</taxon>
        <taxon>Spermatophyta</taxon>
        <taxon>Magnoliopsida</taxon>
        <taxon>eudicotyledons</taxon>
        <taxon>Gunneridae</taxon>
        <taxon>Pentapetalae</taxon>
        <taxon>rosids</taxon>
        <taxon>fabids</taxon>
        <taxon>Fabales</taxon>
        <taxon>Fabaceae</taxon>
        <taxon>Papilionoideae</taxon>
        <taxon>50 kb inversion clade</taxon>
        <taxon>NPAAA clade</taxon>
        <taxon>Hologalegina</taxon>
        <taxon>IRL clade</taxon>
        <taxon>Trifolieae</taxon>
        <taxon>Medicago</taxon>
    </lineage>
</organism>
<sequence length="508" mass="56853">MSTSESIDSVRCDVGLFVTLARRWFVRRLCTTLFVFIVSFMYLFSSDCHISFDSVQIQSMTLASFMLQIRKHEYFKKLNIIICKMRSEAPIHVLLISYPAQGHINPLLSLAKCVAAKGASVIFITTERAGKDIRTVNNIIEKSFTPIGDGSLTFEFFDDCLEDDDPIRGDITGYIAQLKLVGKPFVSQMIKNHAESNKPISCLINNPFLPWVCDVADEHGIPSVLLWVQSTAVLTAYYNYFHKLVLETYEELEHDFIDYISNKSILIRPIGPLFNNPNIKGANNIRGDFVKSDDCNIIEWLNSKTKGSVVYISFGTVVYLPQEQVNEIAYGLLDSQVSFLWVLKPPVKEAGLEPHSLPDGFLEETSERGKVVKWSPQEQVLAHPSVACFITHCGWNSSMEALSLGVPMLTFPAWGDQVTNAKFLVDVFGVGIRLGYSHAENKLVTRDEVKKCLLEAMAGEKAEELKKNAIKWKKAAEDAVAIGGSSDLHLDAFMQDIKKCGTVNIQKT</sequence>
<evidence type="ECO:0000256" key="3">
    <source>
        <dbReference type="RuleBase" id="RU003718"/>
    </source>
</evidence>
<gene>
    <name evidence="6" type="ORF">MtrunA17_Chr1g0207931</name>
</gene>
<feature type="transmembrane region" description="Helical" evidence="5">
    <location>
        <begin position="25"/>
        <end position="44"/>
    </location>
</feature>
<dbReference type="GO" id="GO:0008194">
    <property type="term" value="F:UDP-glycosyltransferase activity"/>
    <property type="evidence" value="ECO:0007669"/>
    <property type="project" value="InterPro"/>
</dbReference>
<dbReference type="EC" id="2.4.1.-" evidence="4"/>
<dbReference type="PROSITE" id="PS00375">
    <property type="entry name" value="UDPGT"/>
    <property type="match status" value="1"/>
</dbReference>
<dbReference type="AlphaFoldDB" id="A0A396JXH1"/>
<comment type="similarity">
    <text evidence="1 3">Belongs to the UDP-glycosyltransferase family.</text>
</comment>
<evidence type="ECO:0000313" key="6">
    <source>
        <dbReference type="EMBL" id="RHN82252.1"/>
    </source>
</evidence>
<dbReference type="InterPro" id="IPR002213">
    <property type="entry name" value="UDP_glucos_trans"/>
</dbReference>
<dbReference type="FunFam" id="3.40.50.2000:FF:000019">
    <property type="entry name" value="Glycosyltransferase"/>
    <property type="match status" value="1"/>
</dbReference>
<keyword evidence="3 6" id="KW-0328">Glycosyltransferase</keyword>
<evidence type="ECO:0000256" key="5">
    <source>
        <dbReference type="SAM" id="Phobius"/>
    </source>
</evidence>
<keyword evidence="2 3" id="KW-0808">Transferase</keyword>
<protein>
    <recommendedName>
        <fullName evidence="4">Glycosyltransferase</fullName>
        <ecNumber evidence="4">2.4.1.-</ecNumber>
    </recommendedName>
</protein>
<dbReference type="PANTHER" id="PTHR11926:SF1541">
    <property type="entry name" value="GLYCOSYLTRANSFERASE"/>
    <property type="match status" value="1"/>
</dbReference>
<dbReference type="PANTHER" id="PTHR11926">
    <property type="entry name" value="GLUCOSYL/GLUCURONOSYL TRANSFERASES"/>
    <property type="match status" value="1"/>
</dbReference>
<dbReference type="SUPFAM" id="SSF53756">
    <property type="entry name" value="UDP-Glycosyltransferase/glycogen phosphorylase"/>
    <property type="match status" value="1"/>
</dbReference>
<comment type="caution">
    <text evidence="6">The sequence shown here is derived from an EMBL/GenBank/DDBJ whole genome shotgun (WGS) entry which is preliminary data.</text>
</comment>
<dbReference type="CDD" id="cd03784">
    <property type="entry name" value="GT1_Gtf-like"/>
    <property type="match status" value="1"/>
</dbReference>
<keyword evidence="5" id="KW-0472">Membrane</keyword>
<evidence type="ECO:0000256" key="4">
    <source>
        <dbReference type="RuleBase" id="RU362057"/>
    </source>
</evidence>
<proteinExistence type="inferred from homology"/>
<reference evidence="6" key="1">
    <citation type="journal article" date="2018" name="Nat. Plants">
        <title>Whole-genome landscape of Medicago truncatula symbiotic genes.</title>
        <authorList>
            <person name="Pecrix Y."/>
            <person name="Gamas P."/>
            <person name="Carrere S."/>
        </authorList>
    </citation>
    <scope>NUCLEOTIDE SEQUENCE</scope>
    <source>
        <tissue evidence="6">Leaves</tissue>
    </source>
</reference>
<evidence type="ECO:0000256" key="2">
    <source>
        <dbReference type="ARBA" id="ARBA00022679"/>
    </source>
</evidence>
<evidence type="ECO:0000256" key="1">
    <source>
        <dbReference type="ARBA" id="ARBA00009995"/>
    </source>
</evidence>
<dbReference type="EMBL" id="PSQE01000001">
    <property type="protein sequence ID" value="RHN82252.1"/>
    <property type="molecule type" value="Genomic_DNA"/>
</dbReference>
<dbReference type="InterPro" id="IPR035595">
    <property type="entry name" value="UDP_glycos_trans_CS"/>
</dbReference>
<dbReference type="Proteomes" id="UP000265566">
    <property type="component" value="Chromosome 1"/>
</dbReference>
<accession>A0A396JXH1</accession>
<dbReference type="Gene3D" id="3.40.50.2000">
    <property type="entry name" value="Glycogen Phosphorylase B"/>
    <property type="match status" value="2"/>
</dbReference>
<name>A0A396JXH1_MEDTR</name>